<protein>
    <submittedName>
        <fullName evidence="1">Uncharacterized protein</fullName>
    </submittedName>
</protein>
<keyword evidence="2" id="KW-1185">Reference proteome</keyword>
<evidence type="ECO:0000313" key="1">
    <source>
        <dbReference type="EMBL" id="GBP11311.1"/>
    </source>
</evidence>
<name>A0A4C1TDC9_EUMVA</name>
<dbReference type="AlphaFoldDB" id="A0A4C1TDC9"/>
<gene>
    <name evidence="1" type="ORF">EVAR_92846_1</name>
</gene>
<evidence type="ECO:0000313" key="2">
    <source>
        <dbReference type="Proteomes" id="UP000299102"/>
    </source>
</evidence>
<sequence>MPFHWPTPPPIREYVLGTAVRAVAGSPYRCDTAHTWGTLKALRCYKKKYTTGYFLSNGLKNSPSVTCTKFDASKSVLKTPSSVRPDTSRTAFLNAAIASSGDDDYFIY</sequence>
<accession>A0A4C1TDC9</accession>
<comment type="caution">
    <text evidence="1">The sequence shown here is derived from an EMBL/GenBank/DDBJ whole genome shotgun (WGS) entry which is preliminary data.</text>
</comment>
<organism evidence="1 2">
    <name type="scientific">Eumeta variegata</name>
    <name type="common">Bagworm moth</name>
    <name type="synonym">Eumeta japonica</name>
    <dbReference type="NCBI Taxonomy" id="151549"/>
    <lineage>
        <taxon>Eukaryota</taxon>
        <taxon>Metazoa</taxon>
        <taxon>Ecdysozoa</taxon>
        <taxon>Arthropoda</taxon>
        <taxon>Hexapoda</taxon>
        <taxon>Insecta</taxon>
        <taxon>Pterygota</taxon>
        <taxon>Neoptera</taxon>
        <taxon>Endopterygota</taxon>
        <taxon>Lepidoptera</taxon>
        <taxon>Glossata</taxon>
        <taxon>Ditrysia</taxon>
        <taxon>Tineoidea</taxon>
        <taxon>Psychidae</taxon>
        <taxon>Oiketicinae</taxon>
        <taxon>Eumeta</taxon>
    </lineage>
</organism>
<dbReference type="Proteomes" id="UP000299102">
    <property type="component" value="Unassembled WGS sequence"/>
</dbReference>
<dbReference type="EMBL" id="BGZK01000046">
    <property type="protein sequence ID" value="GBP11311.1"/>
    <property type="molecule type" value="Genomic_DNA"/>
</dbReference>
<reference evidence="1 2" key="1">
    <citation type="journal article" date="2019" name="Commun. Biol.">
        <title>The bagworm genome reveals a unique fibroin gene that provides high tensile strength.</title>
        <authorList>
            <person name="Kono N."/>
            <person name="Nakamura H."/>
            <person name="Ohtoshi R."/>
            <person name="Tomita M."/>
            <person name="Numata K."/>
            <person name="Arakawa K."/>
        </authorList>
    </citation>
    <scope>NUCLEOTIDE SEQUENCE [LARGE SCALE GENOMIC DNA]</scope>
</reference>
<proteinExistence type="predicted"/>